<evidence type="ECO:0000313" key="3">
    <source>
        <dbReference type="EMBL" id="KAJ8304481.1"/>
    </source>
</evidence>
<dbReference type="Pfam" id="PF00071">
    <property type="entry name" value="Ras"/>
    <property type="match status" value="1"/>
</dbReference>
<dbReference type="PANTHER" id="PTHR24070">
    <property type="entry name" value="RAS, DI-RAS, AND RHEB FAMILY MEMBERS OF SMALL GTPASE SUPERFAMILY"/>
    <property type="match status" value="1"/>
</dbReference>
<proteinExistence type="predicted"/>
<dbReference type="PROSITE" id="PS51421">
    <property type="entry name" value="RAS"/>
    <property type="match status" value="1"/>
</dbReference>
<reference evidence="3 4" key="1">
    <citation type="submission" date="2022-12" db="EMBL/GenBank/DDBJ databases">
        <title>Chromosome-level genome of Tegillarca granosa.</title>
        <authorList>
            <person name="Kim J."/>
        </authorList>
    </citation>
    <scope>NUCLEOTIDE SEQUENCE [LARGE SCALE GENOMIC DNA]</scope>
    <source>
        <strain evidence="3">Teg-2019</strain>
        <tissue evidence="3">Adductor muscle</tissue>
    </source>
</reference>
<comment type="caution">
    <text evidence="3">The sequence shown here is derived from an EMBL/GenBank/DDBJ whole genome shotgun (WGS) entry which is preliminary data.</text>
</comment>
<organism evidence="3 4">
    <name type="scientific">Tegillarca granosa</name>
    <name type="common">Malaysian cockle</name>
    <name type="synonym">Anadara granosa</name>
    <dbReference type="NCBI Taxonomy" id="220873"/>
    <lineage>
        <taxon>Eukaryota</taxon>
        <taxon>Metazoa</taxon>
        <taxon>Spiralia</taxon>
        <taxon>Lophotrochozoa</taxon>
        <taxon>Mollusca</taxon>
        <taxon>Bivalvia</taxon>
        <taxon>Autobranchia</taxon>
        <taxon>Pteriomorphia</taxon>
        <taxon>Arcoida</taxon>
        <taxon>Arcoidea</taxon>
        <taxon>Arcidae</taxon>
        <taxon>Tegillarca</taxon>
    </lineage>
</organism>
<protein>
    <submittedName>
        <fullName evidence="3">Uncharacterized protein</fullName>
    </submittedName>
</protein>
<dbReference type="InterPro" id="IPR020849">
    <property type="entry name" value="Small_GTPase_Ras-type"/>
</dbReference>
<dbReference type="PROSITE" id="PS51419">
    <property type="entry name" value="RAB"/>
    <property type="match status" value="1"/>
</dbReference>
<dbReference type="SMART" id="SM00173">
    <property type="entry name" value="RAS"/>
    <property type="match status" value="1"/>
</dbReference>
<evidence type="ECO:0000256" key="2">
    <source>
        <dbReference type="ARBA" id="ARBA00023134"/>
    </source>
</evidence>
<evidence type="ECO:0000256" key="1">
    <source>
        <dbReference type="ARBA" id="ARBA00022741"/>
    </source>
</evidence>
<dbReference type="EMBL" id="JARBDR010000903">
    <property type="protein sequence ID" value="KAJ8304481.1"/>
    <property type="molecule type" value="Genomic_DNA"/>
</dbReference>
<dbReference type="PRINTS" id="PR00449">
    <property type="entry name" value="RASTRNSFRMNG"/>
</dbReference>
<accession>A0ABQ9EKS6</accession>
<dbReference type="InterPro" id="IPR027417">
    <property type="entry name" value="P-loop_NTPase"/>
</dbReference>
<keyword evidence="1" id="KW-0547">Nucleotide-binding</keyword>
<name>A0ABQ9EKS6_TEGGR</name>
<sequence>MSNSRPGIRDYKIVILGDGGVGKSGKNFGYAVCVSQPEFNAMHEQYMRNGEGYILCYSITDKRSFDAVVTYKKLIDRVRCRDDIPIVLAANKCDLEEKRMVTTEEGMAVARQLGCAFYETSSVLRQCVDDVFYGLVQDIRRRERESLEDVDKTRKGKKKGVLNRLLKGINKLVTISDYKIFVAFSLTYKYFMICFDCVHVRKISEYDTSVIFRLQFYLMLFKHSISLFCRVLIRNIWVV</sequence>
<keyword evidence="4" id="KW-1185">Reference proteome</keyword>
<dbReference type="InterPro" id="IPR001806">
    <property type="entry name" value="Small_GTPase"/>
</dbReference>
<dbReference type="SMART" id="SM00175">
    <property type="entry name" value="RAB"/>
    <property type="match status" value="1"/>
</dbReference>
<dbReference type="SMART" id="SM00174">
    <property type="entry name" value="RHO"/>
    <property type="match status" value="1"/>
</dbReference>
<dbReference type="SUPFAM" id="SSF52540">
    <property type="entry name" value="P-loop containing nucleoside triphosphate hydrolases"/>
    <property type="match status" value="1"/>
</dbReference>
<evidence type="ECO:0000313" key="4">
    <source>
        <dbReference type="Proteomes" id="UP001217089"/>
    </source>
</evidence>
<dbReference type="Proteomes" id="UP001217089">
    <property type="component" value="Unassembled WGS sequence"/>
</dbReference>
<gene>
    <name evidence="3" type="ORF">KUTeg_018064</name>
</gene>
<dbReference type="Gene3D" id="3.40.50.300">
    <property type="entry name" value="P-loop containing nucleotide triphosphate hydrolases"/>
    <property type="match status" value="1"/>
</dbReference>
<keyword evidence="2" id="KW-0342">GTP-binding</keyword>